<dbReference type="GO" id="GO:0030594">
    <property type="term" value="F:neurotransmitter receptor activity"/>
    <property type="evidence" value="ECO:0007669"/>
    <property type="project" value="TreeGrafter"/>
</dbReference>
<dbReference type="PANTHER" id="PTHR24247:SF236">
    <property type="entry name" value="5-HYDROXYTRYPTAMINE RECEPTOR 6"/>
    <property type="match status" value="1"/>
</dbReference>
<keyword evidence="2" id="KW-1003">Cell membrane</keyword>
<proteinExistence type="predicted"/>
<accession>A0A9F5J9V1</accession>
<evidence type="ECO:0000256" key="1">
    <source>
        <dbReference type="ARBA" id="ARBA00004651"/>
    </source>
</evidence>
<keyword evidence="4" id="KW-0675">Receptor</keyword>
<dbReference type="GeneID" id="112543352"/>
<dbReference type="GO" id="GO:0007187">
    <property type="term" value="P:G protein-coupled receptor signaling pathway, coupled to cyclic nucleotide second messenger"/>
    <property type="evidence" value="ECO:0007669"/>
    <property type="project" value="TreeGrafter"/>
</dbReference>
<dbReference type="KEGG" id="pbi:112543352"/>
<gene>
    <name evidence="8" type="primary">LOC112543352</name>
</gene>
<dbReference type="SUPFAM" id="SSF81321">
    <property type="entry name" value="Family A G protein-coupled receptor-like"/>
    <property type="match status" value="1"/>
</dbReference>
<name>A0A9F5J9V1_PYTBI</name>
<evidence type="ECO:0000256" key="3">
    <source>
        <dbReference type="ARBA" id="ARBA00023040"/>
    </source>
</evidence>
<evidence type="ECO:0000256" key="5">
    <source>
        <dbReference type="ARBA" id="ARBA00023224"/>
    </source>
</evidence>
<dbReference type="GO" id="GO:0007268">
    <property type="term" value="P:chemical synaptic transmission"/>
    <property type="evidence" value="ECO:0007669"/>
    <property type="project" value="TreeGrafter"/>
</dbReference>
<keyword evidence="3" id="KW-0297">G-protein coupled receptor</keyword>
<keyword evidence="2" id="KW-0472">Membrane</keyword>
<evidence type="ECO:0000256" key="6">
    <source>
        <dbReference type="SAM" id="MobiDB-lite"/>
    </source>
</evidence>
<dbReference type="PRINTS" id="PR01102">
    <property type="entry name" value="5HT6RECEPTR"/>
</dbReference>
<reference evidence="8" key="1">
    <citation type="submission" date="2025-08" db="UniProtKB">
        <authorList>
            <consortium name="RefSeq"/>
        </authorList>
    </citation>
    <scope>IDENTIFICATION</scope>
    <source>
        <tissue evidence="8">Liver</tissue>
    </source>
</reference>
<evidence type="ECO:0000313" key="8">
    <source>
        <dbReference type="RefSeq" id="XP_025033371.1"/>
    </source>
</evidence>
<dbReference type="Proteomes" id="UP000695026">
    <property type="component" value="Unplaced"/>
</dbReference>
<keyword evidence="7" id="KW-1185">Reference proteome</keyword>
<dbReference type="GO" id="GO:0004993">
    <property type="term" value="F:G protein-coupled serotonin receptor activity"/>
    <property type="evidence" value="ECO:0007669"/>
    <property type="project" value="TreeGrafter"/>
</dbReference>
<evidence type="ECO:0000256" key="2">
    <source>
        <dbReference type="ARBA" id="ARBA00022475"/>
    </source>
</evidence>
<dbReference type="PANTHER" id="PTHR24247">
    <property type="entry name" value="5-HYDROXYTRYPTAMINE RECEPTOR"/>
    <property type="match status" value="1"/>
</dbReference>
<dbReference type="OrthoDB" id="9018899at2759"/>
<dbReference type="GO" id="GO:0005886">
    <property type="term" value="C:plasma membrane"/>
    <property type="evidence" value="ECO:0007669"/>
    <property type="project" value="UniProtKB-SubCell"/>
</dbReference>
<feature type="compositionally biased region" description="Polar residues" evidence="6">
    <location>
        <begin position="164"/>
        <end position="175"/>
    </location>
</feature>
<evidence type="ECO:0000313" key="7">
    <source>
        <dbReference type="Proteomes" id="UP000695026"/>
    </source>
</evidence>
<dbReference type="Gene3D" id="1.20.1070.10">
    <property type="entry name" value="Rhodopsin 7-helix transmembrane proteins"/>
    <property type="match status" value="1"/>
</dbReference>
<comment type="subcellular location">
    <subcellularLocation>
        <location evidence="1">Cell membrane</location>
        <topology evidence="1">Multi-pass membrane protein</topology>
    </subcellularLocation>
</comment>
<dbReference type="GO" id="GO:0007188">
    <property type="term" value="P:adenylate cyclase-modulating G protein-coupled receptor signaling pathway"/>
    <property type="evidence" value="ECO:0007669"/>
    <property type="project" value="TreeGrafter"/>
</dbReference>
<dbReference type="GO" id="GO:0045202">
    <property type="term" value="C:synapse"/>
    <property type="evidence" value="ECO:0007669"/>
    <property type="project" value="GOC"/>
</dbReference>
<organism evidence="7 8">
    <name type="scientific">Python bivittatus</name>
    <name type="common">Burmese python</name>
    <name type="synonym">Python molurus bivittatus</name>
    <dbReference type="NCBI Taxonomy" id="176946"/>
    <lineage>
        <taxon>Eukaryota</taxon>
        <taxon>Metazoa</taxon>
        <taxon>Chordata</taxon>
        <taxon>Craniata</taxon>
        <taxon>Vertebrata</taxon>
        <taxon>Euteleostomi</taxon>
        <taxon>Lepidosauria</taxon>
        <taxon>Squamata</taxon>
        <taxon>Bifurcata</taxon>
        <taxon>Unidentata</taxon>
        <taxon>Episquamata</taxon>
        <taxon>Toxicofera</taxon>
        <taxon>Serpentes</taxon>
        <taxon>Henophidia</taxon>
        <taxon>Pythonidae</taxon>
        <taxon>Python</taxon>
    </lineage>
</organism>
<dbReference type="GO" id="GO:0030425">
    <property type="term" value="C:dendrite"/>
    <property type="evidence" value="ECO:0007669"/>
    <property type="project" value="TreeGrafter"/>
</dbReference>
<evidence type="ECO:0000256" key="4">
    <source>
        <dbReference type="ARBA" id="ARBA00023170"/>
    </source>
</evidence>
<dbReference type="AlphaFoldDB" id="A0A9F5J9V1"/>
<protein>
    <submittedName>
        <fullName evidence="8">5-hydroxytryptamine receptor 6-like</fullName>
    </submittedName>
</protein>
<keyword evidence="5" id="KW-0807">Transducer</keyword>
<dbReference type="RefSeq" id="XP_025033371.1">
    <property type="nucleotide sequence ID" value="XM_025177603.1"/>
</dbReference>
<feature type="region of interest" description="Disordered" evidence="6">
    <location>
        <begin position="136"/>
        <end position="175"/>
    </location>
</feature>
<sequence length="211" mass="23373">MFFFKIHNFFFFASIKAPRGVSPRTDVLSGEAAGEGHCSDPSRPAVDLFAKSEAQLLFFLCPPLPSPPSSSSRSVQAVCNCISGDFFDLLTWLGYCNSTMNPIIYPLFMRDFKRAMARYLPCCPRAWEHRPSRVSLSLRNSNSGPRPGVSLKNTLTLPGETDSSDSVIQGTEHSGQRLSFLPAMRADSVNLSDPEQTEQELKVIYLNTPTD</sequence>